<name>A0AAV6FQ32_9TELE</name>
<evidence type="ECO:0000313" key="2">
    <source>
        <dbReference type="EMBL" id="KAG5264979.1"/>
    </source>
</evidence>
<gene>
    <name evidence="2" type="ORF">AALO_G00260130</name>
</gene>
<accession>A0AAV6FQ32</accession>
<evidence type="ECO:0000313" key="3">
    <source>
        <dbReference type="Proteomes" id="UP000823561"/>
    </source>
</evidence>
<evidence type="ECO:0000256" key="1">
    <source>
        <dbReference type="SAM" id="MobiDB-lite"/>
    </source>
</evidence>
<dbReference type="Proteomes" id="UP000823561">
    <property type="component" value="Chromosome 20"/>
</dbReference>
<dbReference type="EMBL" id="JADWDJ010000020">
    <property type="protein sequence ID" value="KAG5264979.1"/>
    <property type="molecule type" value="Genomic_DNA"/>
</dbReference>
<organism evidence="2 3">
    <name type="scientific">Alosa alosa</name>
    <name type="common">allis shad</name>
    <dbReference type="NCBI Taxonomy" id="278164"/>
    <lineage>
        <taxon>Eukaryota</taxon>
        <taxon>Metazoa</taxon>
        <taxon>Chordata</taxon>
        <taxon>Craniata</taxon>
        <taxon>Vertebrata</taxon>
        <taxon>Euteleostomi</taxon>
        <taxon>Actinopterygii</taxon>
        <taxon>Neopterygii</taxon>
        <taxon>Teleostei</taxon>
        <taxon>Clupei</taxon>
        <taxon>Clupeiformes</taxon>
        <taxon>Clupeoidei</taxon>
        <taxon>Clupeidae</taxon>
        <taxon>Alosa</taxon>
    </lineage>
</organism>
<feature type="region of interest" description="Disordered" evidence="1">
    <location>
        <begin position="1"/>
        <end position="37"/>
    </location>
</feature>
<dbReference type="AlphaFoldDB" id="A0AAV6FQ32"/>
<proteinExistence type="predicted"/>
<protein>
    <submittedName>
        <fullName evidence="2">Uncharacterized protein</fullName>
    </submittedName>
</protein>
<reference evidence="2" key="1">
    <citation type="submission" date="2020-10" db="EMBL/GenBank/DDBJ databases">
        <title>Chromosome-scale genome assembly of the Allis shad, Alosa alosa.</title>
        <authorList>
            <person name="Margot Z."/>
            <person name="Christophe K."/>
            <person name="Cabau C."/>
            <person name="Louis A."/>
            <person name="Berthelot C."/>
            <person name="Parey E."/>
            <person name="Roest Crollius H."/>
            <person name="Montfort J."/>
            <person name="Robinson-Rechavi M."/>
            <person name="Bucao C."/>
            <person name="Bouchez O."/>
            <person name="Gislard M."/>
            <person name="Lluch J."/>
            <person name="Milhes M."/>
            <person name="Lampietro C."/>
            <person name="Lopez Roques C."/>
            <person name="Donnadieu C."/>
            <person name="Braasch I."/>
            <person name="Desvignes T."/>
            <person name="Postlethwait J."/>
            <person name="Bobe J."/>
            <person name="Guiguen Y."/>
        </authorList>
    </citation>
    <scope>NUCLEOTIDE SEQUENCE</scope>
    <source>
        <strain evidence="2">M-15738</strain>
        <tissue evidence="2">Blood</tissue>
    </source>
</reference>
<sequence>MAVAVSNKVQGELGDLDTEMVDQQEQAGTSRAGEGEEHSMVEACSLYSLQHSRPIYVMALVLLNQGISNN</sequence>
<keyword evidence="3" id="KW-1185">Reference proteome</keyword>
<comment type="caution">
    <text evidence="2">The sequence shown here is derived from an EMBL/GenBank/DDBJ whole genome shotgun (WGS) entry which is preliminary data.</text>
</comment>